<keyword evidence="2" id="KW-1185">Reference proteome</keyword>
<dbReference type="Proteomes" id="UP000683925">
    <property type="component" value="Unassembled WGS sequence"/>
</dbReference>
<sequence>MDLIIHNQEKADPLEFKELILIPKFKSFKHPTLVKYNSQRQSQYQVGDEIHILLHPINSEPSLYQQLQKLQVKVSLGQMEQNKYNLNQLIFQTSNFEHLMANCLFLRNIAQKSPSSQLLMQNEVVNQKPN</sequence>
<evidence type="ECO:0000313" key="2">
    <source>
        <dbReference type="Proteomes" id="UP000683925"/>
    </source>
</evidence>
<comment type="caution">
    <text evidence="1">The sequence shown here is derived from an EMBL/GenBank/DDBJ whole genome shotgun (WGS) entry which is preliminary data.</text>
</comment>
<accession>A0A8S1WKW1</accession>
<reference evidence="1" key="1">
    <citation type="submission" date="2021-01" db="EMBL/GenBank/DDBJ databases">
        <authorList>
            <consortium name="Genoscope - CEA"/>
            <person name="William W."/>
        </authorList>
    </citation>
    <scope>NUCLEOTIDE SEQUENCE</scope>
</reference>
<evidence type="ECO:0000313" key="1">
    <source>
        <dbReference type="EMBL" id="CAD8189317.1"/>
    </source>
</evidence>
<gene>
    <name evidence="1" type="ORF">POCTA_138.1.T0940220</name>
</gene>
<protein>
    <submittedName>
        <fullName evidence="1">Uncharacterized protein</fullName>
    </submittedName>
</protein>
<dbReference type="EMBL" id="CAJJDP010000093">
    <property type="protein sequence ID" value="CAD8189317.1"/>
    <property type="molecule type" value="Genomic_DNA"/>
</dbReference>
<organism evidence="1 2">
    <name type="scientific">Paramecium octaurelia</name>
    <dbReference type="NCBI Taxonomy" id="43137"/>
    <lineage>
        <taxon>Eukaryota</taxon>
        <taxon>Sar</taxon>
        <taxon>Alveolata</taxon>
        <taxon>Ciliophora</taxon>
        <taxon>Intramacronucleata</taxon>
        <taxon>Oligohymenophorea</taxon>
        <taxon>Peniculida</taxon>
        <taxon>Parameciidae</taxon>
        <taxon>Paramecium</taxon>
    </lineage>
</organism>
<proteinExistence type="predicted"/>
<name>A0A8S1WKW1_PAROT</name>
<dbReference type="AlphaFoldDB" id="A0A8S1WKW1"/>